<dbReference type="FunCoup" id="A0A1B1AJI4">
    <property type="interactions" value="81"/>
</dbReference>
<evidence type="ECO:0000313" key="7">
    <source>
        <dbReference type="Proteomes" id="UP000092498"/>
    </source>
</evidence>
<keyword evidence="4" id="KW-0732">Signal</keyword>
<dbReference type="STRING" id="1759059.ATE48_12700"/>
<gene>
    <name evidence="6" type="ORF">ATE48_12700</name>
</gene>
<comment type="similarity">
    <text evidence="2">Belongs to the bacterial solute-binding protein 5 family.</text>
</comment>
<dbReference type="Gene3D" id="3.90.76.10">
    <property type="entry name" value="Dipeptide-binding Protein, Domain 1"/>
    <property type="match status" value="1"/>
</dbReference>
<evidence type="ECO:0000259" key="5">
    <source>
        <dbReference type="Pfam" id="PF00496"/>
    </source>
</evidence>
<dbReference type="GO" id="GO:0015833">
    <property type="term" value="P:peptide transport"/>
    <property type="evidence" value="ECO:0007669"/>
    <property type="project" value="TreeGrafter"/>
</dbReference>
<protein>
    <recommendedName>
        <fullName evidence="5">Solute-binding protein family 5 domain-containing protein</fullName>
    </recommendedName>
</protein>
<evidence type="ECO:0000313" key="6">
    <source>
        <dbReference type="EMBL" id="ANP46713.1"/>
    </source>
</evidence>
<keyword evidence="7" id="KW-1185">Reference proteome</keyword>
<dbReference type="CDD" id="cd00995">
    <property type="entry name" value="PBP2_NikA_DppA_OppA_like"/>
    <property type="match status" value="1"/>
</dbReference>
<dbReference type="Gene3D" id="3.40.190.10">
    <property type="entry name" value="Periplasmic binding protein-like II"/>
    <property type="match status" value="1"/>
</dbReference>
<dbReference type="PANTHER" id="PTHR30290">
    <property type="entry name" value="PERIPLASMIC BINDING COMPONENT OF ABC TRANSPORTER"/>
    <property type="match status" value="1"/>
</dbReference>
<dbReference type="InterPro" id="IPR030678">
    <property type="entry name" value="Peptide/Ni-bd"/>
</dbReference>
<dbReference type="PANTHER" id="PTHR30290:SF10">
    <property type="entry name" value="PERIPLASMIC OLIGOPEPTIDE-BINDING PROTEIN-RELATED"/>
    <property type="match status" value="1"/>
</dbReference>
<proteinExistence type="inferred from homology"/>
<dbReference type="RefSeq" id="WP_066772082.1">
    <property type="nucleotide sequence ID" value="NZ_CP013244.1"/>
</dbReference>
<dbReference type="InterPro" id="IPR039424">
    <property type="entry name" value="SBP_5"/>
</dbReference>
<dbReference type="KEGG" id="cbot:ATE48_12700"/>
<name>A0A1B1AJI4_9PROT</name>
<accession>A0A1B1AJI4</accession>
<dbReference type="AlphaFoldDB" id="A0A1B1AJI4"/>
<dbReference type="PROSITE" id="PS51257">
    <property type="entry name" value="PROKAR_LIPOPROTEIN"/>
    <property type="match status" value="1"/>
</dbReference>
<dbReference type="Proteomes" id="UP000092498">
    <property type="component" value="Chromosome"/>
</dbReference>
<dbReference type="EMBL" id="CP013244">
    <property type="protein sequence ID" value="ANP46713.1"/>
    <property type="molecule type" value="Genomic_DNA"/>
</dbReference>
<dbReference type="PIRSF" id="PIRSF002741">
    <property type="entry name" value="MppA"/>
    <property type="match status" value="1"/>
</dbReference>
<evidence type="ECO:0000256" key="4">
    <source>
        <dbReference type="ARBA" id="ARBA00022729"/>
    </source>
</evidence>
<feature type="domain" description="Solute-binding protein family 5" evidence="5">
    <location>
        <begin position="79"/>
        <end position="432"/>
    </location>
</feature>
<organism evidence="6 7">
    <name type="scientific">Candidatus Viadribacter manganicus</name>
    <dbReference type="NCBI Taxonomy" id="1759059"/>
    <lineage>
        <taxon>Bacteria</taxon>
        <taxon>Pseudomonadati</taxon>
        <taxon>Pseudomonadota</taxon>
        <taxon>Alphaproteobacteria</taxon>
        <taxon>Hyphomonadales</taxon>
        <taxon>Hyphomonadaceae</taxon>
        <taxon>Candidatus Viadribacter</taxon>
    </lineage>
</organism>
<dbReference type="InterPro" id="IPR000914">
    <property type="entry name" value="SBP_5_dom"/>
</dbReference>
<keyword evidence="3" id="KW-0813">Transport</keyword>
<dbReference type="SUPFAM" id="SSF53850">
    <property type="entry name" value="Periplasmic binding protein-like II"/>
    <property type="match status" value="1"/>
</dbReference>
<sequence length="520" mass="56782">MKDFAPTRRGLVAGAGLSTLAACIPAPARDPRQLVVSIASDITTLDAATSFLLPNLIAPNVCYERLLRLRTEEGETRGVEGDVAEAWELAPDKSSITFHLKGGHHYDDGAELQARDFIFSIERIQQQRFPAAQALFWYAGAEAPDPRTLRIRLAAWAPFIPYLLTGPGLGFVNPAIVRHAQGDDQGSAWLRENTAGSGPYRVVRFAAREEVALAPNPHAAQQPAYFEDVRVRVSKDSSIRLIELDKGDVDILESVGPFQQDWLMQRTGVAVSAAPAPIVMFLHLNNEKPLFRDLRVRRAISLAIDRDSIISSIYRGKARTISGVLPPGVPGHDPSLPLPAYNPEAARALMHEAGVPANQPIELTVVGDGGGPSATQLALRESLRAIGFDVSIKQIAAAARSQIFAGEFDITTQSISIDFPDPWIVFTFVYNSQMIGAGNMARYSNPAVDALLARADALDGDARDALYQDAQKIVYEDLPSIPLFQTSWGYAQSRDIAPFAYNYSTPMMLPFHTMQRAARL</sequence>
<dbReference type="Gene3D" id="3.10.105.10">
    <property type="entry name" value="Dipeptide-binding Protein, Domain 3"/>
    <property type="match status" value="1"/>
</dbReference>
<comment type="subcellular location">
    <subcellularLocation>
        <location evidence="1">Periplasm</location>
    </subcellularLocation>
</comment>
<reference evidence="6 7" key="1">
    <citation type="submission" date="2015-11" db="EMBL/GenBank/DDBJ databases">
        <title>Whole-Genome Sequence of Candidatus Oderbacter manganicum from the National Park Lower Oder Valley, Germany.</title>
        <authorList>
            <person name="Braun B."/>
            <person name="Liere K."/>
            <person name="Szewzyk U."/>
        </authorList>
    </citation>
    <scope>NUCLEOTIDE SEQUENCE [LARGE SCALE GENOMIC DNA]</scope>
    <source>
        <strain evidence="6 7">OTSz_A_272</strain>
    </source>
</reference>
<evidence type="ECO:0000256" key="2">
    <source>
        <dbReference type="ARBA" id="ARBA00005695"/>
    </source>
</evidence>
<evidence type="ECO:0000256" key="1">
    <source>
        <dbReference type="ARBA" id="ARBA00004418"/>
    </source>
</evidence>
<dbReference type="GO" id="GO:0030288">
    <property type="term" value="C:outer membrane-bounded periplasmic space"/>
    <property type="evidence" value="ECO:0007669"/>
    <property type="project" value="UniProtKB-ARBA"/>
</dbReference>
<evidence type="ECO:0000256" key="3">
    <source>
        <dbReference type="ARBA" id="ARBA00022448"/>
    </source>
</evidence>
<dbReference type="InterPro" id="IPR006311">
    <property type="entry name" value="TAT_signal"/>
</dbReference>
<dbReference type="InParanoid" id="A0A1B1AJI4"/>
<dbReference type="GO" id="GO:1904680">
    <property type="term" value="F:peptide transmembrane transporter activity"/>
    <property type="evidence" value="ECO:0007669"/>
    <property type="project" value="TreeGrafter"/>
</dbReference>
<dbReference type="OrthoDB" id="9803988at2"/>
<dbReference type="PROSITE" id="PS51318">
    <property type="entry name" value="TAT"/>
    <property type="match status" value="1"/>
</dbReference>
<dbReference type="Pfam" id="PF00496">
    <property type="entry name" value="SBP_bac_5"/>
    <property type="match status" value="1"/>
</dbReference>
<dbReference type="GO" id="GO:0043190">
    <property type="term" value="C:ATP-binding cassette (ABC) transporter complex"/>
    <property type="evidence" value="ECO:0007669"/>
    <property type="project" value="InterPro"/>
</dbReference>